<sequence length="259" mass="29842">MALTQPGYYKRQRILKSSAKLLFSPKPPSKYEHYEQDTRNKISEFARNAGYDSPQIWAENILPKQVRNIPKDEKDLLSPGDVDWSKTSKAMQRREKADIGFAGVRNKDSPPKKREPSSSFVRQPNTIQFIPFSEKDYQRSELSSKIRKPSSSSVLQPKTIQFIPFSEKDYQPSELSSKIRKPSSSSVLQPKTLKFKPFSDKDYHRSKLSSKIRKPRSSSVLPSNTIKFIPFNYEESRLGKPFLEKRSRLPNKLSPNVVS</sequence>
<keyword evidence="3" id="KW-1185">Reference proteome</keyword>
<dbReference type="AlphaFoldDB" id="A0A1U7LLF1"/>
<protein>
    <submittedName>
        <fullName evidence="2">Uncharacterized protein</fullName>
    </submittedName>
</protein>
<feature type="compositionally biased region" description="Basic and acidic residues" evidence="1">
    <location>
        <begin position="105"/>
        <end position="116"/>
    </location>
</feature>
<reference evidence="2 3" key="1">
    <citation type="submission" date="2016-04" db="EMBL/GenBank/DDBJ databases">
        <title>Evolutionary innovation and constraint leading to complex multicellularity in the Ascomycota.</title>
        <authorList>
            <person name="Cisse O."/>
            <person name="Nguyen A."/>
            <person name="Hewitt D.A."/>
            <person name="Jedd G."/>
            <person name="Stajich J.E."/>
        </authorList>
    </citation>
    <scope>NUCLEOTIDE SEQUENCE [LARGE SCALE GENOMIC DNA]</scope>
    <source>
        <strain evidence="2 3">DAH-3</strain>
    </source>
</reference>
<gene>
    <name evidence="2" type="ORF">NEOLI_005480</name>
</gene>
<comment type="caution">
    <text evidence="2">The sequence shown here is derived from an EMBL/GenBank/DDBJ whole genome shotgun (WGS) entry which is preliminary data.</text>
</comment>
<dbReference type="Proteomes" id="UP000186594">
    <property type="component" value="Unassembled WGS sequence"/>
</dbReference>
<feature type="compositionally biased region" description="Basic residues" evidence="1">
    <location>
        <begin position="206"/>
        <end position="216"/>
    </location>
</feature>
<evidence type="ECO:0000313" key="2">
    <source>
        <dbReference type="EMBL" id="OLL23485.1"/>
    </source>
</evidence>
<feature type="compositionally biased region" description="Polar residues" evidence="1">
    <location>
        <begin position="117"/>
        <end position="128"/>
    </location>
</feature>
<feature type="region of interest" description="Disordered" evidence="1">
    <location>
        <begin position="173"/>
        <end position="192"/>
    </location>
</feature>
<feature type="region of interest" description="Disordered" evidence="1">
    <location>
        <begin position="72"/>
        <end position="154"/>
    </location>
</feature>
<proteinExistence type="predicted"/>
<evidence type="ECO:0000313" key="3">
    <source>
        <dbReference type="Proteomes" id="UP000186594"/>
    </source>
</evidence>
<evidence type="ECO:0000256" key="1">
    <source>
        <dbReference type="SAM" id="MobiDB-lite"/>
    </source>
</evidence>
<feature type="compositionally biased region" description="Basic and acidic residues" evidence="1">
    <location>
        <begin position="133"/>
        <end position="144"/>
    </location>
</feature>
<feature type="region of interest" description="Disordered" evidence="1">
    <location>
        <begin position="198"/>
        <end position="218"/>
    </location>
</feature>
<accession>A0A1U7LLF1</accession>
<dbReference type="EMBL" id="LXFE01001549">
    <property type="protein sequence ID" value="OLL23485.1"/>
    <property type="molecule type" value="Genomic_DNA"/>
</dbReference>
<organism evidence="2 3">
    <name type="scientific">Neolecta irregularis (strain DAH-3)</name>
    <dbReference type="NCBI Taxonomy" id="1198029"/>
    <lineage>
        <taxon>Eukaryota</taxon>
        <taxon>Fungi</taxon>
        <taxon>Dikarya</taxon>
        <taxon>Ascomycota</taxon>
        <taxon>Taphrinomycotina</taxon>
        <taxon>Neolectales</taxon>
        <taxon>Neolectaceae</taxon>
        <taxon>Neolecta</taxon>
    </lineage>
</organism>
<name>A0A1U7LLF1_NEOID</name>